<dbReference type="AlphaFoldDB" id="A0A1B4XCX8"/>
<keyword evidence="1" id="KW-0732">Signal</keyword>
<dbReference type="InParanoid" id="A0A1B4XCX8"/>
<dbReference type="Proteomes" id="UP000243180">
    <property type="component" value="Chromosome"/>
</dbReference>
<dbReference type="OrthoDB" id="5614121at2"/>
<evidence type="ECO:0000313" key="2">
    <source>
        <dbReference type="EMBL" id="BAV32684.1"/>
    </source>
</evidence>
<reference evidence="2 3" key="1">
    <citation type="submission" date="2015-05" db="EMBL/GenBank/DDBJ databases">
        <title>Complete genome sequence of a sulfur-oxidizing gammaproteobacterium strain HA5.</title>
        <authorList>
            <person name="Miura A."/>
            <person name="Kojima H."/>
            <person name="Fukui M."/>
        </authorList>
    </citation>
    <scope>NUCLEOTIDE SEQUENCE [LARGE SCALE GENOMIC DNA]</scope>
    <source>
        <strain evidence="2 3">HA5</strain>
    </source>
</reference>
<accession>A0A1B4XCX8</accession>
<proteinExistence type="predicted"/>
<feature type="chain" id="PRO_5008572285" evidence="1">
    <location>
        <begin position="26"/>
        <end position="294"/>
    </location>
</feature>
<evidence type="ECO:0000313" key="3">
    <source>
        <dbReference type="Proteomes" id="UP000243180"/>
    </source>
</evidence>
<name>A0A1B4XCX8_9GAMM</name>
<feature type="signal peptide" evidence="1">
    <location>
        <begin position="1"/>
        <end position="25"/>
    </location>
</feature>
<keyword evidence="3" id="KW-1185">Reference proteome</keyword>
<gene>
    <name evidence="2" type="ORF">SCL_0362</name>
</gene>
<evidence type="ECO:0000256" key="1">
    <source>
        <dbReference type="SAM" id="SignalP"/>
    </source>
</evidence>
<dbReference type="KEGG" id="slim:SCL_0362"/>
<sequence length="294" mass="31683">MKRVKVNQAVLAGAALILTAGPALSAPTGKLSWLNDTSFAGVGPVGAPEIRPLNSADYTSFGINLYSSRQGAVEEAYPEDARGIAPEANTVRLYGEVESSRSGTGSFASLEDSSPGRVNVFGVAWQHRLNAMNTFAVSAEYGEGAAVYPQSLDTLDTRAAFSWTSVLPSAVRPSVTGSVFLGDEMAREEIYRHLGRRYYGFTVGGSLTLFQSHTPYVSFRMQRSVYETSEDSLLVAPRTGDRSLLSAGWKWQAGRDLSLQAEASYGLGEASSSSLDPYSLERSRILFGTRFGFK</sequence>
<dbReference type="EMBL" id="AP014879">
    <property type="protein sequence ID" value="BAV32684.1"/>
    <property type="molecule type" value="Genomic_DNA"/>
</dbReference>
<organism evidence="2 3">
    <name type="scientific">Sulfuricaulis limicola</name>
    <dbReference type="NCBI Taxonomy" id="1620215"/>
    <lineage>
        <taxon>Bacteria</taxon>
        <taxon>Pseudomonadati</taxon>
        <taxon>Pseudomonadota</taxon>
        <taxon>Gammaproteobacteria</taxon>
        <taxon>Acidiferrobacterales</taxon>
        <taxon>Acidiferrobacteraceae</taxon>
        <taxon>Sulfuricaulis</taxon>
    </lineage>
</organism>
<protein>
    <submittedName>
        <fullName evidence="2">Uncharacterized protein</fullName>
    </submittedName>
</protein>